<dbReference type="GO" id="GO:0016757">
    <property type="term" value="F:glycosyltransferase activity"/>
    <property type="evidence" value="ECO:0007669"/>
    <property type="project" value="InterPro"/>
</dbReference>
<evidence type="ECO:0000256" key="1">
    <source>
        <dbReference type="ARBA" id="ARBA00022679"/>
    </source>
</evidence>
<dbReference type="PANTHER" id="PTHR46401">
    <property type="entry name" value="GLYCOSYLTRANSFERASE WBBK-RELATED"/>
    <property type="match status" value="1"/>
</dbReference>
<evidence type="ECO:0000313" key="3">
    <source>
        <dbReference type="EMBL" id="QCW98777.1"/>
    </source>
</evidence>
<dbReference type="Gene3D" id="3.40.50.2000">
    <property type="entry name" value="Glycogen Phosphorylase B"/>
    <property type="match status" value="2"/>
</dbReference>
<dbReference type="AlphaFoldDB" id="A0A5B7SP35"/>
<evidence type="ECO:0000259" key="2">
    <source>
        <dbReference type="Pfam" id="PF00534"/>
    </source>
</evidence>
<dbReference type="EMBL" id="CP040710">
    <property type="protein sequence ID" value="QCW98777.1"/>
    <property type="molecule type" value="Genomic_DNA"/>
</dbReference>
<name>A0A5B7SP35_9FLAO</name>
<keyword evidence="4" id="KW-1185">Reference proteome</keyword>
<dbReference type="KEGG" id="asag:FGM00_01085"/>
<protein>
    <submittedName>
        <fullName evidence="3">Glycosyltransferase family 4 protein</fullName>
    </submittedName>
</protein>
<dbReference type="Pfam" id="PF00534">
    <property type="entry name" value="Glycos_transf_1"/>
    <property type="match status" value="1"/>
</dbReference>
<reference evidence="3 4" key="1">
    <citation type="submission" date="2019-05" db="EMBL/GenBank/DDBJ databases">
        <title>Genome sequencing of F202Z8.</title>
        <authorList>
            <person name="Kwon Y.M."/>
        </authorList>
    </citation>
    <scope>NUCLEOTIDE SEQUENCE [LARGE SCALE GENOMIC DNA]</scope>
    <source>
        <strain evidence="3 4">F202Z8</strain>
    </source>
</reference>
<dbReference type="GO" id="GO:0009103">
    <property type="term" value="P:lipopolysaccharide biosynthetic process"/>
    <property type="evidence" value="ECO:0007669"/>
    <property type="project" value="TreeGrafter"/>
</dbReference>
<feature type="domain" description="Glycosyl transferase family 1" evidence="2">
    <location>
        <begin position="176"/>
        <end position="339"/>
    </location>
</feature>
<organism evidence="3 4">
    <name type="scientific">Aggregatimonas sangjinii</name>
    <dbReference type="NCBI Taxonomy" id="2583587"/>
    <lineage>
        <taxon>Bacteria</taxon>
        <taxon>Pseudomonadati</taxon>
        <taxon>Bacteroidota</taxon>
        <taxon>Flavobacteriia</taxon>
        <taxon>Flavobacteriales</taxon>
        <taxon>Flavobacteriaceae</taxon>
        <taxon>Aggregatimonas</taxon>
    </lineage>
</organism>
<dbReference type="CDD" id="cd03801">
    <property type="entry name" value="GT4_PimA-like"/>
    <property type="match status" value="1"/>
</dbReference>
<evidence type="ECO:0000313" key="4">
    <source>
        <dbReference type="Proteomes" id="UP000310017"/>
    </source>
</evidence>
<dbReference type="RefSeq" id="WP_138851132.1">
    <property type="nucleotide sequence ID" value="NZ_CP040710.1"/>
</dbReference>
<dbReference type="OrthoDB" id="9790710at2"/>
<gene>
    <name evidence="3" type="ORF">FGM00_01085</name>
</gene>
<dbReference type="InterPro" id="IPR001296">
    <property type="entry name" value="Glyco_trans_1"/>
</dbReference>
<sequence length="365" mass="41700">MKHKILIGIPPTRHVILGLDELSGLEGLGYVCHQIPYSRNKWNISLLNRMYGVILNAFKVLIELYKQKPDILYLNSRLDVNGSLRDAFSILVFRYLYFLPLKIVIKSHGSDLSILKKKSFIFKKFAIPVLMSKVDAWLFLSKDEVEGLLKYKPELKNKVFVTYNIINPKRSVYSESFQKKYNLPKNKFKFLYVGRMVYEKGVFAILDGIAKFSKKEDCVFLMVGNGEELENLKSKAVELGVSENIIFTGFIEEVECDHFYANSDALIFPSLDEGFAMALFKSVVAGLPIITTQIRAAKDQLIAPDNCLWVDGKSGDSVAAALAELYENKALRNSMRYNNVKLGEKFNRTNVSEDMHTVFQKIYQH</sequence>
<dbReference type="Proteomes" id="UP000310017">
    <property type="component" value="Chromosome"/>
</dbReference>
<dbReference type="SUPFAM" id="SSF53756">
    <property type="entry name" value="UDP-Glycosyltransferase/glycogen phosphorylase"/>
    <property type="match status" value="1"/>
</dbReference>
<proteinExistence type="predicted"/>
<keyword evidence="1 3" id="KW-0808">Transferase</keyword>
<dbReference type="PANTHER" id="PTHR46401:SF2">
    <property type="entry name" value="GLYCOSYLTRANSFERASE WBBK-RELATED"/>
    <property type="match status" value="1"/>
</dbReference>
<accession>A0A5B7SP35</accession>